<keyword evidence="2" id="KW-1185">Reference proteome</keyword>
<comment type="caution">
    <text evidence="1">The sequence shown here is derived from an EMBL/GenBank/DDBJ whole genome shotgun (WGS) entry which is preliminary data.</text>
</comment>
<dbReference type="Proteomes" id="UP000257109">
    <property type="component" value="Unassembled WGS sequence"/>
</dbReference>
<dbReference type="AlphaFoldDB" id="A0A371HF20"/>
<evidence type="ECO:0000313" key="1">
    <source>
        <dbReference type="EMBL" id="RDY01391.1"/>
    </source>
</evidence>
<gene>
    <name evidence="1" type="ORF">CR513_15299</name>
</gene>
<dbReference type="OrthoDB" id="1689420at2759"/>
<accession>A0A371HF20</accession>
<proteinExistence type="predicted"/>
<organism evidence="1 2">
    <name type="scientific">Mucuna pruriens</name>
    <name type="common">Velvet bean</name>
    <name type="synonym">Dolichos pruriens</name>
    <dbReference type="NCBI Taxonomy" id="157652"/>
    <lineage>
        <taxon>Eukaryota</taxon>
        <taxon>Viridiplantae</taxon>
        <taxon>Streptophyta</taxon>
        <taxon>Embryophyta</taxon>
        <taxon>Tracheophyta</taxon>
        <taxon>Spermatophyta</taxon>
        <taxon>Magnoliopsida</taxon>
        <taxon>eudicotyledons</taxon>
        <taxon>Gunneridae</taxon>
        <taxon>Pentapetalae</taxon>
        <taxon>rosids</taxon>
        <taxon>fabids</taxon>
        <taxon>Fabales</taxon>
        <taxon>Fabaceae</taxon>
        <taxon>Papilionoideae</taxon>
        <taxon>50 kb inversion clade</taxon>
        <taxon>NPAAA clade</taxon>
        <taxon>indigoferoid/millettioid clade</taxon>
        <taxon>Phaseoleae</taxon>
        <taxon>Mucuna</taxon>
    </lineage>
</organism>
<dbReference type="EMBL" id="QJKJ01002779">
    <property type="protein sequence ID" value="RDY01391.1"/>
    <property type="molecule type" value="Genomic_DNA"/>
</dbReference>
<protein>
    <submittedName>
        <fullName evidence="1">Uncharacterized protein</fullName>
    </submittedName>
</protein>
<sequence length="175" mass="20437">MCQPWCIQYLELKQAQSYELKFGLIHLLPKFHGFHLKEFHDERNLISNMVSNTQQFGVKESTTSKIVNEVVVVGNHRWQNKITELTSFVRQLAISPLVRVCGICTSVEHPTIACPILQETELNSSPMINTQTRDMVQTLHNMYLRDTNHNLRLNNNNLCSLYSRVPWRIWSSKWP</sequence>
<feature type="non-terminal residue" evidence="1">
    <location>
        <position position="1"/>
    </location>
</feature>
<reference evidence="1" key="1">
    <citation type="submission" date="2018-05" db="EMBL/GenBank/DDBJ databases">
        <title>Draft genome of Mucuna pruriens seed.</title>
        <authorList>
            <person name="Nnadi N.E."/>
            <person name="Vos R."/>
            <person name="Hasami M.H."/>
            <person name="Devisetty U.K."/>
            <person name="Aguiy J.C."/>
        </authorList>
    </citation>
    <scope>NUCLEOTIDE SEQUENCE [LARGE SCALE GENOMIC DNA]</scope>
    <source>
        <strain evidence="1">JCA_2017</strain>
    </source>
</reference>
<evidence type="ECO:0000313" key="2">
    <source>
        <dbReference type="Proteomes" id="UP000257109"/>
    </source>
</evidence>
<name>A0A371HF20_MUCPR</name>